<comment type="caution">
    <text evidence="2">The sequence shown here is derived from an EMBL/GenBank/DDBJ whole genome shotgun (WGS) entry which is preliminary data.</text>
</comment>
<sequence>MRTRMLRSVLVAAFSAVLAMGAVSGLAGGGSDFKTADSTWGMTTSTVAVYDSSAEPGSSGEDDSTWG</sequence>
<feature type="signal peptide" evidence="1">
    <location>
        <begin position="1"/>
        <end position="27"/>
    </location>
</feature>
<name>A0A919A6Z6_9ACTN</name>
<accession>A0A919A6Z6</accession>
<keyword evidence="1" id="KW-0732">Signal</keyword>
<reference evidence="2" key="1">
    <citation type="journal article" date="2014" name="Int. J. Syst. Evol. Microbiol.">
        <title>Complete genome sequence of Corynebacterium casei LMG S-19264T (=DSM 44701T), isolated from a smear-ripened cheese.</title>
        <authorList>
            <consortium name="US DOE Joint Genome Institute (JGI-PGF)"/>
            <person name="Walter F."/>
            <person name="Albersmeier A."/>
            <person name="Kalinowski J."/>
            <person name="Ruckert C."/>
        </authorList>
    </citation>
    <scope>NUCLEOTIDE SEQUENCE</scope>
    <source>
        <strain evidence="2">JCM 4477</strain>
    </source>
</reference>
<organism evidence="2 3">
    <name type="scientific">Streptomyces fumanus</name>
    <dbReference type="NCBI Taxonomy" id="67302"/>
    <lineage>
        <taxon>Bacteria</taxon>
        <taxon>Bacillati</taxon>
        <taxon>Actinomycetota</taxon>
        <taxon>Actinomycetes</taxon>
        <taxon>Kitasatosporales</taxon>
        <taxon>Streptomycetaceae</taxon>
        <taxon>Streptomyces</taxon>
    </lineage>
</organism>
<reference evidence="2" key="2">
    <citation type="submission" date="2020-09" db="EMBL/GenBank/DDBJ databases">
        <authorList>
            <person name="Sun Q."/>
            <person name="Ohkuma M."/>
        </authorList>
    </citation>
    <scope>NUCLEOTIDE SEQUENCE</scope>
    <source>
        <strain evidence="2">JCM 4477</strain>
    </source>
</reference>
<evidence type="ECO:0000313" key="2">
    <source>
        <dbReference type="EMBL" id="GHE89098.1"/>
    </source>
</evidence>
<feature type="chain" id="PRO_5038493496" description="Secreted protein" evidence="1">
    <location>
        <begin position="28"/>
        <end position="67"/>
    </location>
</feature>
<dbReference type="Proteomes" id="UP000630718">
    <property type="component" value="Unassembled WGS sequence"/>
</dbReference>
<evidence type="ECO:0000313" key="3">
    <source>
        <dbReference type="Proteomes" id="UP000630718"/>
    </source>
</evidence>
<evidence type="ECO:0000256" key="1">
    <source>
        <dbReference type="SAM" id="SignalP"/>
    </source>
</evidence>
<dbReference type="EMBL" id="BNBI01000002">
    <property type="protein sequence ID" value="GHE89098.1"/>
    <property type="molecule type" value="Genomic_DNA"/>
</dbReference>
<evidence type="ECO:0008006" key="4">
    <source>
        <dbReference type="Google" id="ProtNLM"/>
    </source>
</evidence>
<dbReference type="AlphaFoldDB" id="A0A919A6Z6"/>
<proteinExistence type="predicted"/>
<gene>
    <name evidence="2" type="ORF">GCM10018772_11000</name>
</gene>
<keyword evidence="3" id="KW-1185">Reference proteome</keyword>
<protein>
    <recommendedName>
        <fullName evidence="4">Secreted protein</fullName>
    </recommendedName>
</protein>